<keyword evidence="2" id="KW-0175">Coiled coil</keyword>
<dbReference type="PANTHER" id="PTHR30203">
    <property type="entry name" value="OUTER MEMBRANE CATION EFFLUX PROTEIN"/>
    <property type="match status" value="1"/>
</dbReference>
<accession>A0ABV7JCY4</accession>
<feature type="coiled-coil region" evidence="2">
    <location>
        <begin position="183"/>
        <end position="217"/>
    </location>
</feature>
<dbReference type="EMBL" id="JBHRTS010000002">
    <property type="protein sequence ID" value="MFC3193272.1"/>
    <property type="molecule type" value="Genomic_DNA"/>
</dbReference>
<evidence type="ECO:0000313" key="4">
    <source>
        <dbReference type="Proteomes" id="UP001595533"/>
    </source>
</evidence>
<reference evidence="4" key="1">
    <citation type="journal article" date="2019" name="Int. J. Syst. Evol. Microbiol.">
        <title>The Global Catalogue of Microorganisms (GCM) 10K type strain sequencing project: providing services to taxonomists for standard genome sequencing and annotation.</title>
        <authorList>
            <consortium name="The Broad Institute Genomics Platform"/>
            <consortium name="The Broad Institute Genome Sequencing Center for Infectious Disease"/>
            <person name="Wu L."/>
            <person name="Ma J."/>
        </authorList>
    </citation>
    <scope>NUCLEOTIDE SEQUENCE [LARGE SCALE GENOMIC DNA]</scope>
    <source>
        <strain evidence="4">KCTC 42953</strain>
    </source>
</reference>
<dbReference type="Gene3D" id="1.20.1600.10">
    <property type="entry name" value="Outer membrane efflux proteins (OEP)"/>
    <property type="match status" value="1"/>
</dbReference>
<organism evidence="3 4">
    <name type="scientific">Marinicella sediminis</name>
    <dbReference type="NCBI Taxonomy" id="1792834"/>
    <lineage>
        <taxon>Bacteria</taxon>
        <taxon>Pseudomonadati</taxon>
        <taxon>Pseudomonadota</taxon>
        <taxon>Gammaproteobacteria</taxon>
        <taxon>Lysobacterales</taxon>
        <taxon>Marinicellaceae</taxon>
        <taxon>Marinicella</taxon>
    </lineage>
</organism>
<proteinExistence type="inferred from homology"/>
<name>A0ABV7JCY4_9GAMM</name>
<evidence type="ECO:0000256" key="1">
    <source>
        <dbReference type="ARBA" id="ARBA00007613"/>
    </source>
</evidence>
<dbReference type="InterPro" id="IPR003423">
    <property type="entry name" value="OMP_efflux"/>
</dbReference>
<protein>
    <submittedName>
        <fullName evidence="3">TolC family protein</fullName>
    </submittedName>
</protein>
<dbReference type="PANTHER" id="PTHR30203:SF24">
    <property type="entry name" value="BLR4935 PROTEIN"/>
    <property type="match status" value="1"/>
</dbReference>
<evidence type="ECO:0000256" key="2">
    <source>
        <dbReference type="SAM" id="Coils"/>
    </source>
</evidence>
<comment type="similarity">
    <text evidence="1">Belongs to the outer membrane factor (OMF) (TC 1.B.17) family.</text>
</comment>
<keyword evidence="4" id="KW-1185">Reference proteome</keyword>
<gene>
    <name evidence="3" type="ORF">ACFODZ_03345</name>
</gene>
<dbReference type="RefSeq" id="WP_198538086.1">
    <property type="nucleotide sequence ID" value="NZ_JBHRTS010000002.1"/>
</dbReference>
<dbReference type="InterPro" id="IPR010131">
    <property type="entry name" value="MdtP/NodT-like"/>
</dbReference>
<sequence>MNNNGIYFIFMVFLISLTPLKVRSQSDTDSTLSSIVSEVWARDAELKSLLARRDESSALAQQAAALPNLMFSADLNNLTLDGLDFNQEPMSQLRLGLAQQLPRGNSRQLTTALYQQQGHALRWQAEHRRFTLLEQTATLILGIQQTHSDLSLNDQRQHAIEDLLALSEAAYRNAYGAVKQQDLIEAELELLQNEDRQQQLEQRLNELQAELAAMMFSSQAVTQHRRVRVSTTAVNIPSVDTKQMSWQALLRHPGIQAANERLIKAQTAVELAEQQKKPAVTLKTSYGYRDDAPNGLNRDDLFSIGFSMDLPGFNKQRSGDLIKAKVSALQAAEADREALLRELHKTWLASQQSLQSQLQRTTLYQQQLLPQLKQLADVQMTAYANEGADFADVLRAQLSWYHARSTLNQLHTQTRLLQLKLLLLTASDSRQLLDQLSAQGDNHED</sequence>
<dbReference type="Pfam" id="PF02321">
    <property type="entry name" value="OEP"/>
    <property type="match status" value="1"/>
</dbReference>
<dbReference type="SUPFAM" id="SSF56954">
    <property type="entry name" value="Outer membrane efflux proteins (OEP)"/>
    <property type="match status" value="1"/>
</dbReference>
<evidence type="ECO:0000313" key="3">
    <source>
        <dbReference type="EMBL" id="MFC3193272.1"/>
    </source>
</evidence>
<dbReference type="Proteomes" id="UP001595533">
    <property type="component" value="Unassembled WGS sequence"/>
</dbReference>
<comment type="caution">
    <text evidence="3">The sequence shown here is derived from an EMBL/GenBank/DDBJ whole genome shotgun (WGS) entry which is preliminary data.</text>
</comment>